<accession>A0A2S1YQT1</accession>
<reference evidence="1 2" key="1">
    <citation type="submission" date="2018-05" db="EMBL/GenBank/DDBJ databases">
        <title>Genome sequencing of Flavobacterium sp. HYN0056.</title>
        <authorList>
            <person name="Yi H."/>
            <person name="Baek C."/>
        </authorList>
    </citation>
    <scope>NUCLEOTIDE SEQUENCE [LARGE SCALE GENOMIC DNA]</scope>
    <source>
        <strain evidence="1 2">HYN0056</strain>
    </source>
</reference>
<organism evidence="1 2">
    <name type="scientific">Flavobacterium crocinum</name>
    <dbReference type="NCBI Taxonomy" id="2183896"/>
    <lineage>
        <taxon>Bacteria</taxon>
        <taxon>Pseudomonadati</taxon>
        <taxon>Bacteroidota</taxon>
        <taxon>Flavobacteriia</taxon>
        <taxon>Flavobacteriales</taxon>
        <taxon>Flavobacteriaceae</taxon>
        <taxon>Flavobacterium</taxon>
    </lineage>
</organism>
<sequence length="70" mass="8135">MSADETESCMPFQCKCHQLKNPFYIISVRAERRSTPQVLEILKSKKKYAFQHMCFFIKSGLKTSTKLDDA</sequence>
<dbReference type="Proteomes" id="UP000245250">
    <property type="component" value="Chromosome"/>
</dbReference>
<name>A0A2S1YQT1_9FLAO</name>
<dbReference type="EMBL" id="CP029255">
    <property type="protein sequence ID" value="AWK06362.1"/>
    <property type="molecule type" value="Genomic_DNA"/>
</dbReference>
<gene>
    <name evidence="1" type="ORF">HYN56_19880</name>
</gene>
<keyword evidence="2" id="KW-1185">Reference proteome</keyword>
<proteinExistence type="predicted"/>
<dbReference type="KEGG" id="fcr:HYN56_19880"/>
<protein>
    <submittedName>
        <fullName evidence="1">Uncharacterized protein</fullName>
    </submittedName>
</protein>
<evidence type="ECO:0000313" key="2">
    <source>
        <dbReference type="Proteomes" id="UP000245250"/>
    </source>
</evidence>
<evidence type="ECO:0000313" key="1">
    <source>
        <dbReference type="EMBL" id="AWK06362.1"/>
    </source>
</evidence>
<dbReference type="AlphaFoldDB" id="A0A2S1YQT1"/>